<dbReference type="AlphaFoldDB" id="A0A7W6BDQ0"/>
<keyword evidence="4 9" id="KW-0238">DNA-binding</keyword>
<dbReference type="InterPro" id="IPR000847">
    <property type="entry name" value="LysR_HTH_N"/>
</dbReference>
<dbReference type="SUPFAM" id="SSF53850">
    <property type="entry name" value="Periplasmic binding protein-like II"/>
    <property type="match status" value="1"/>
</dbReference>
<name>A0A7W6BDQ0_9HYPH</name>
<dbReference type="EMBL" id="JACIDG010000020">
    <property type="protein sequence ID" value="MBB3918703.1"/>
    <property type="molecule type" value="Genomic_DNA"/>
</dbReference>
<dbReference type="InterPro" id="IPR050389">
    <property type="entry name" value="LysR-type_TF"/>
</dbReference>
<keyword evidence="2" id="KW-0536">Nodulation</keyword>
<accession>A0A7W6BDQ0</accession>
<keyword evidence="6" id="KW-0804">Transcription</keyword>
<dbReference type="Gene3D" id="3.40.190.10">
    <property type="entry name" value="Periplasmic binding protein-like II"/>
    <property type="match status" value="2"/>
</dbReference>
<dbReference type="PRINTS" id="PR00039">
    <property type="entry name" value="HTHLYSR"/>
</dbReference>
<evidence type="ECO:0000256" key="6">
    <source>
        <dbReference type="ARBA" id="ARBA00023163"/>
    </source>
</evidence>
<dbReference type="InterPro" id="IPR036390">
    <property type="entry name" value="WH_DNA-bd_sf"/>
</dbReference>
<evidence type="ECO:0000313" key="9">
    <source>
        <dbReference type="EMBL" id="MBB3918703.1"/>
    </source>
</evidence>
<organism evidence="9 10">
    <name type="scientific">Rhizobium fabae</name>
    <dbReference type="NCBI Taxonomy" id="573179"/>
    <lineage>
        <taxon>Bacteria</taxon>
        <taxon>Pseudomonadati</taxon>
        <taxon>Pseudomonadota</taxon>
        <taxon>Alphaproteobacteria</taxon>
        <taxon>Hyphomicrobiales</taxon>
        <taxon>Rhizobiaceae</taxon>
        <taxon>Rhizobium/Agrobacterium group</taxon>
        <taxon>Rhizobium</taxon>
    </lineage>
</organism>
<dbReference type="Pfam" id="PF03466">
    <property type="entry name" value="LysR_substrate"/>
    <property type="match status" value="1"/>
</dbReference>
<gene>
    <name evidence="9" type="ORF">GGQ65_006043</name>
</gene>
<evidence type="ECO:0000256" key="3">
    <source>
        <dbReference type="ARBA" id="ARBA00023015"/>
    </source>
</evidence>
<comment type="caution">
    <text evidence="9">The sequence shown here is derived from an EMBL/GenBank/DDBJ whole genome shotgun (WGS) entry which is preliminary data.</text>
</comment>
<dbReference type="PANTHER" id="PTHR30118">
    <property type="entry name" value="HTH-TYPE TRANSCRIPTIONAL REGULATOR LEUO-RELATED"/>
    <property type="match status" value="1"/>
</dbReference>
<dbReference type="Gene3D" id="1.10.10.10">
    <property type="entry name" value="Winged helix-like DNA-binding domain superfamily/Winged helix DNA-binding domain"/>
    <property type="match status" value="1"/>
</dbReference>
<feature type="region of interest" description="Disordered" evidence="7">
    <location>
        <begin position="318"/>
        <end position="338"/>
    </location>
</feature>
<evidence type="ECO:0000313" key="10">
    <source>
        <dbReference type="Proteomes" id="UP000545490"/>
    </source>
</evidence>
<dbReference type="InterPro" id="IPR005119">
    <property type="entry name" value="LysR_subst-bd"/>
</dbReference>
<proteinExistence type="inferred from homology"/>
<dbReference type="InterPro" id="IPR037402">
    <property type="entry name" value="YidZ_PBP2"/>
</dbReference>
<dbReference type="GO" id="GO:0003700">
    <property type="term" value="F:DNA-binding transcription factor activity"/>
    <property type="evidence" value="ECO:0007669"/>
    <property type="project" value="InterPro"/>
</dbReference>
<keyword evidence="3" id="KW-0805">Transcription regulation</keyword>
<evidence type="ECO:0000256" key="7">
    <source>
        <dbReference type="SAM" id="MobiDB-lite"/>
    </source>
</evidence>
<dbReference type="SUPFAM" id="SSF46785">
    <property type="entry name" value="Winged helix' DNA-binding domain"/>
    <property type="match status" value="1"/>
</dbReference>
<evidence type="ECO:0000256" key="2">
    <source>
        <dbReference type="ARBA" id="ARBA00022458"/>
    </source>
</evidence>
<dbReference type="GO" id="GO:0003677">
    <property type="term" value="F:DNA binding"/>
    <property type="evidence" value="ECO:0007669"/>
    <property type="project" value="UniProtKB-KW"/>
</dbReference>
<evidence type="ECO:0000256" key="5">
    <source>
        <dbReference type="ARBA" id="ARBA00023159"/>
    </source>
</evidence>
<evidence type="ECO:0000256" key="4">
    <source>
        <dbReference type="ARBA" id="ARBA00023125"/>
    </source>
</evidence>
<dbReference type="InterPro" id="IPR036388">
    <property type="entry name" value="WH-like_DNA-bd_sf"/>
</dbReference>
<comment type="similarity">
    <text evidence="1">Belongs to the LysR transcriptional regulatory family.</text>
</comment>
<dbReference type="Pfam" id="PF00126">
    <property type="entry name" value="HTH_1"/>
    <property type="match status" value="1"/>
</dbReference>
<evidence type="ECO:0000259" key="8">
    <source>
        <dbReference type="PROSITE" id="PS50931"/>
    </source>
</evidence>
<keyword evidence="5" id="KW-0010">Activator</keyword>
<sequence>MDTMEAIGFFDDIGGAMIPDDLAQIDLRSMQVLVTVHDTGSFSAAAAQLDVSQSTVSYAIDRLRRAFGDPLFVRQGNGIAQTDKCGDLVSQAREMVNRMLAFAVPQEFDPVTAEGAVTLSCNHHERFLLLPALIAALRAAAPKVVLNVLESAVNGKQQLRENSADIVLGPVRILGEGYFRRRLFRDQYSCVMDADNPLATGELTLDRFREAAHVAVTHNGQWQALYFAALRERDIFLTPQLTLPSHDSIELMIAGTDLVATIPNRLARTYGGRLCVRRFPVHIPIEIDMYWTERTHKSGLHRWVRQLLADVTASRLNGSPDGCDDEQEFETPIRSDSS</sequence>
<dbReference type="PROSITE" id="PS50931">
    <property type="entry name" value="HTH_LYSR"/>
    <property type="match status" value="1"/>
</dbReference>
<dbReference type="Proteomes" id="UP000545490">
    <property type="component" value="Unassembled WGS sequence"/>
</dbReference>
<protein>
    <submittedName>
        <fullName evidence="9">DNA-binding transcriptional LysR family regulator</fullName>
    </submittedName>
</protein>
<reference evidence="9 10" key="1">
    <citation type="submission" date="2020-08" db="EMBL/GenBank/DDBJ databases">
        <title>Genomic Encyclopedia of Type Strains, Phase IV (KMG-IV): sequencing the most valuable type-strain genomes for metagenomic binning, comparative biology and taxonomic classification.</title>
        <authorList>
            <person name="Goeker M."/>
        </authorList>
    </citation>
    <scope>NUCLEOTIDE SEQUENCE [LARGE SCALE GENOMIC DNA]</scope>
    <source>
        <strain evidence="9 10">DSM 19331</strain>
    </source>
</reference>
<feature type="domain" description="HTH lysR-type" evidence="8">
    <location>
        <begin position="25"/>
        <end position="82"/>
    </location>
</feature>
<dbReference type="PANTHER" id="PTHR30118:SF15">
    <property type="entry name" value="TRANSCRIPTIONAL REGULATORY PROTEIN"/>
    <property type="match status" value="1"/>
</dbReference>
<evidence type="ECO:0000256" key="1">
    <source>
        <dbReference type="ARBA" id="ARBA00009437"/>
    </source>
</evidence>
<dbReference type="CDD" id="cd08417">
    <property type="entry name" value="PBP2_Nitroaromatics_like"/>
    <property type="match status" value="1"/>
</dbReference>